<dbReference type="InterPro" id="IPR011761">
    <property type="entry name" value="ATP-grasp"/>
</dbReference>
<dbReference type="GeneID" id="95551130"/>
<feature type="binding site" evidence="8">
    <location>
        <position position="289"/>
    </location>
    <ligand>
        <name>Mg(2+)</name>
        <dbReference type="ChEBI" id="CHEBI:18420"/>
    </ligand>
</feature>
<feature type="binding site" evidence="8">
    <location>
        <position position="277"/>
    </location>
    <ligand>
        <name>Mg(2+)</name>
        <dbReference type="ChEBI" id="CHEBI:18420"/>
    </ligand>
</feature>
<keyword evidence="3 8" id="KW-0479">Metal-binding</keyword>
<reference evidence="11" key="1">
    <citation type="submission" date="2017-04" db="EMBL/GenBank/DDBJ databases">
        <authorList>
            <person name="Varghese N."/>
            <person name="Submissions S."/>
        </authorList>
    </citation>
    <scope>NUCLEOTIDE SEQUENCE [LARGE SCALE GENOMIC DNA]</scope>
    <source>
        <strain evidence="11">Ballard 720</strain>
    </source>
</reference>
<keyword evidence="7 8" id="KW-0460">Magnesium</keyword>
<dbReference type="Gene3D" id="3.30.470.20">
    <property type="entry name" value="ATP-grasp fold, B domain"/>
    <property type="match status" value="1"/>
</dbReference>
<evidence type="ECO:0000256" key="5">
    <source>
        <dbReference type="ARBA" id="ARBA00022755"/>
    </source>
</evidence>
<comment type="function">
    <text evidence="8">Involved in the de novo purine biosynthesis. Catalyzes the transfer of formate to 5-phospho-ribosyl-glycinamide (GAR), producing 5-phospho-ribosyl-N-formylglycinamide (FGAR). Formate is provided by PurU via hydrolysis of 10-formyl-tetrahydrofolate.</text>
</comment>
<dbReference type="GO" id="GO:0006189">
    <property type="term" value="P:'de novo' IMP biosynthetic process"/>
    <property type="evidence" value="ECO:0007669"/>
    <property type="project" value="UniProtKB-UniRule"/>
</dbReference>
<keyword evidence="4 8" id="KW-0547">Nucleotide-binding</keyword>
<dbReference type="OrthoDB" id="9804625at2"/>
<dbReference type="NCBIfam" id="TIGR01142">
    <property type="entry name" value="purT"/>
    <property type="match status" value="1"/>
</dbReference>
<dbReference type="GO" id="GO:0000287">
    <property type="term" value="F:magnesium ion binding"/>
    <property type="evidence" value="ECO:0007669"/>
    <property type="project" value="UniProtKB-UniRule"/>
</dbReference>
<dbReference type="Pfam" id="PF21244">
    <property type="entry name" value="PurT_C"/>
    <property type="match status" value="1"/>
</dbReference>
<dbReference type="Gene3D" id="3.40.50.20">
    <property type="match status" value="1"/>
</dbReference>
<comment type="subunit">
    <text evidence="1 8">Homodimer.</text>
</comment>
<feature type="binding site" evidence="8">
    <location>
        <position position="159"/>
    </location>
    <ligand>
        <name>ATP</name>
        <dbReference type="ChEBI" id="CHEBI:30616"/>
    </ligand>
</feature>
<organism evidence="10 11">
    <name type="scientific">Trinickia caryophylli</name>
    <name type="common">Paraburkholderia caryophylli</name>
    <dbReference type="NCBI Taxonomy" id="28094"/>
    <lineage>
        <taxon>Bacteria</taxon>
        <taxon>Pseudomonadati</taxon>
        <taxon>Pseudomonadota</taxon>
        <taxon>Betaproteobacteria</taxon>
        <taxon>Burkholderiales</taxon>
        <taxon>Burkholderiaceae</taxon>
        <taxon>Trinickia</taxon>
    </lineage>
</organism>
<dbReference type="InterPro" id="IPR005862">
    <property type="entry name" value="PurT"/>
</dbReference>
<comment type="catalytic activity">
    <reaction evidence="8">
        <text>N(1)-(5-phospho-beta-D-ribosyl)glycinamide + formate + ATP = N(2)-formyl-N(1)-(5-phospho-beta-D-ribosyl)glycinamide + ADP + phosphate + H(+)</text>
        <dbReference type="Rhea" id="RHEA:24829"/>
        <dbReference type="ChEBI" id="CHEBI:15378"/>
        <dbReference type="ChEBI" id="CHEBI:15740"/>
        <dbReference type="ChEBI" id="CHEBI:30616"/>
        <dbReference type="ChEBI" id="CHEBI:43474"/>
        <dbReference type="ChEBI" id="CHEBI:143788"/>
        <dbReference type="ChEBI" id="CHEBI:147286"/>
        <dbReference type="ChEBI" id="CHEBI:456216"/>
        <dbReference type="EC" id="6.3.1.21"/>
    </reaction>
</comment>
<dbReference type="GO" id="GO:0004644">
    <property type="term" value="F:phosphoribosylglycinamide formyltransferase activity"/>
    <property type="evidence" value="ECO:0007669"/>
    <property type="project" value="UniProtKB-UniRule"/>
</dbReference>
<evidence type="ECO:0000313" key="10">
    <source>
        <dbReference type="EMBL" id="SMF74406.1"/>
    </source>
</evidence>
<keyword evidence="6 8" id="KW-0067">ATP-binding</keyword>
<evidence type="ECO:0000256" key="6">
    <source>
        <dbReference type="ARBA" id="ARBA00022840"/>
    </source>
</evidence>
<comment type="pathway">
    <text evidence="8">Purine metabolism; IMP biosynthesis via de novo pathway; N(2)-formyl-N(1)-(5-phospho-D-ribosyl)glycinamide from N(1)-(5-phospho-D-ribosyl)glycinamide (formate route): step 1/1.</text>
</comment>
<dbReference type="InterPro" id="IPR011054">
    <property type="entry name" value="Rudment_hybrid_motif"/>
</dbReference>
<dbReference type="PROSITE" id="PS50975">
    <property type="entry name" value="ATP_GRASP"/>
    <property type="match status" value="1"/>
</dbReference>
<dbReference type="PANTHER" id="PTHR43055:SF1">
    <property type="entry name" value="FORMATE-DEPENDENT PHOSPHORIBOSYLGLYCINAMIDE FORMYLTRANSFERASE"/>
    <property type="match status" value="1"/>
</dbReference>
<dbReference type="SUPFAM" id="SSF51246">
    <property type="entry name" value="Rudiment single hybrid motif"/>
    <property type="match status" value="1"/>
</dbReference>
<dbReference type="SUPFAM" id="SSF56059">
    <property type="entry name" value="Glutathione synthetase ATP-binding domain-like"/>
    <property type="match status" value="1"/>
</dbReference>
<evidence type="ECO:0000259" key="9">
    <source>
        <dbReference type="PROSITE" id="PS50975"/>
    </source>
</evidence>
<sequence length="404" mass="43089">MQIGQRIGTPLTPSAIRVMLLGAGELGKEVIIALQRLGVETIAVDRYPNAPGHQVAHRAHVIDMTDPAALTALVREERPHLIVPEIEAIATDALAEIEAAGLAEVIPTARATQLTMNREGIRRLAAETLGLPTSPYAFAESLEAFRAAIARIGYPCVVKPVMSSSGKGQSVLRSDADIEPAWQYATAGARVNVGRVIVEGFVTFDYEITLLTVRAIDPATQTVQTSFCEPIGHLQVAGDYVESWQPQPMSAVALERSRDIARKVTGALGGRGVFGVELFVRGDEVWFSEVSPRPHDTGLVTLRSQRLSEFELHARAILGLPVDTSQLAPGASAVVYGGLDEAGIAFEGVAQALAVPTADVRLFGKPESFKKRRMGVALATGVDIDEARTRAKTVAAAVRPVAAR</sequence>
<dbReference type="EC" id="6.3.1.21" evidence="8"/>
<feature type="binding site" evidence="8">
    <location>
        <position position="365"/>
    </location>
    <ligand>
        <name>N(1)-(5-phospho-beta-D-ribosyl)glycinamide</name>
        <dbReference type="ChEBI" id="CHEBI:143788"/>
    </ligand>
</feature>
<name>A0A1X7GTD6_TRICW</name>
<feature type="binding site" evidence="8">
    <location>
        <position position="118"/>
    </location>
    <ligand>
        <name>ATP</name>
        <dbReference type="ChEBI" id="CHEBI:30616"/>
    </ligand>
</feature>
<dbReference type="PANTHER" id="PTHR43055">
    <property type="entry name" value="FORMATE-DEPENDENT PHOSPHORIBOSYLGLYCINAMIDE FORMYLTRANSFERASE"/>
    <property type="match status" value="1"/>
</dbReference>
<feature type="binding site" evidence="8">
    <location>
        <begin position="25"/>
        <end position="26"/>
    </location>
    <ligand>
        <name>N(1)-(5-phospho-beta-D-ribosyl)glycinamide</name>
        <dbReference type="ChEBI" id="CHEBI:143788"/>
    </ligand>
</feature>
<dbReference type="Pfam" id="PF22660">
    <property type="entry name" value="RS_preATP-grasp-like"/>
    <property type="match status" value="1"/>
</dbReference>
<dbReference type="GO" id="GO:0005524">
    <property type="term" value="F:ATP binding"/>
    <property type="evidence" value="ECO:0007669"/>
    <property type="project" value="UniProtKB-UniRule"/>
</dbReference>
<dbReference type="InterPro" id="IPR048740">
    <property type="entry name" value="PurT_C"/>
</dbReference>
<dbReference type="GO" id="GO:0043815">
    <property type="term" value="F:phosphoribosylglycinamide formyltransferase 2 activity"/>
    <property type="evidence" value="ECO:0007669"/>
    <property type="project" value="UniProtKB-UniRule"/>
</dbReference>
<dbReference type="InterPro" id="IPR003135">
    <property type="entry name" value="ATP-grasp_carboxylate-amine"/>
</dbReference>
<feature type="binding site" evidence="8">
    <location>
        <position position="296"/>
    </location>
    <ligand>
        <name>N(1)-(5-phospho-beta-D-ribosyl)glycinamide</name>
        <dbReference type="ChEBI" id="CHEBI:143788"/>
    </ligand>
</feature>
<evidence type="ECO:0000256" key="1">
    <source>
        <dbReference type="ARBA" id="ARBA00011738"/>
    </source>
</evidence>
<evidence type="ECO:0000256" key="4">
    <source>
        <dbReference type="ARBA" id="ARBA00022741"/>
    </source>
</evidence>
<keyword evidence="10" id="KW-0808">Transferase</keyword>
<dbReference type="FunFam" id="3.30.1490.20:FF:000013">
    <property type="entry name" value="Formate-dependent phosphoribosylglycinamide formyltransferase"/>
    <property type="match status" value="1"/>
</dbReference>
<dbReference type="RefSeq" id="WP_085230162.1">
    <property type="nucleotide sequence ID" value="NZ_BSQD01000016.1"/>
</dbReference>
<evidence type="ECO:0000256" key="2">
    <source>
        <dbReference type="ARBA" id="ARBA00022598"/>
    </source>
</evidence>
<dbReference type="GO" id="GO:0005829">
    <property type="term" value="C:cytosol"/>
    <property type="evidence" value="ECO:0007669"/>
    <property type="project" value="TreeGrafter"/>
</dbReference>
<gene>
    <name evidence="8" type="primary">purT</name>
    <name evidence="10" type="ORF">SAMN06295900_11833</name>
</gene>
<dbReference type="HAMAP" id="MF_01643">
    <property type="entry name" value="PurT"/>
    <property type="match status" value="1"/>
</dbReference>
<dbReference type="Pfam" id="PF02222">
    <property type="entry name" value="ATP-grasp"/>
    <property type="match status" value="1"/>
</dbReference>
<dbReference type="Proteomes" id="UP000192911">
    <property type="component" value="Unassembled WGS sequence"/>
</dbReference>
<feature type="binding site" evidence="8">
    <location>
        <begin position="199"/>
        <end position="202"/>
    </location>
    <ligand>
        <name>ATP</name>
        <dbReference type="ChEBI" id="CHEBI:30616"/>
    </ligand>
</feature>
<dbReference type="InterPro" id="IPR054350">
    <property type="entry name" value="PurT/PurK_preATP-grasp"/>
</dbReference>
<dbReference type="InterPro" id="IPR013815">
    <property type="entry name" value="ATP_grasp_subdomain_1"/>
</dbReference>
<feature type="binding site" evidence="8">
    <location>
        <position position="85"/>
    </location>
    <ligand>
        <name>N(1)-(5-phospho-beta-D-ribosyl)glycinamide</name>
        <dbReference type="ChEBI" id="CHEBI:143788"/>
    </ligand>
</feature>
<dbReference type="NCBIfam" id="NF006766">
    <property type="entry name" value="PRK09288.1"/>
    <property type="match status" value="1"/>
</dbReference>
<dbReference type="UniPathway" id="UPA00074">
    <property type="reaction ID" value="UER00127"/>
</dbReference>
<evidence type="ECO:0000313" key="11">
    <source>
        <dbReference type="Proteomes" id="UP000192911"/>
    </source>
</evidence>
<keyword evidence="11" id="KW-1185">Reference proteome</keyword>
<keyword evidence="5 8" id="KW-0658">Purine biosynthesis</keyword>
<feature type="binding site" evidence="8">
    <location>
        <begin position="164"/>
        <end position="169"/>
    </location>
    <ligand>
        <name>ATP</name>
        <dbReference type="ChEBI" id="CHEBI:30616"/>
    </ligand>
</feature>
<proteinExistence type="inferred from homology"/>
<evidence type="ECO:0000256" key="3">
    <source>
        <dbReference type="ARBA" id="ARBA00022723"/>
    </source>
</evidence>
<dbReference type="EMBL" id="FXAH01000018">
    <property type="protein sequence ID" value="SMF74406.1"/>
    <property type="molecule type" value="Genomic_DNA"/>
</dbReference>
<dbReference type="SUPFAM" id="SSF52440">
    <property type="entry name" value="PreATP-grasp domain"/>
    <property type="match status" value="1"/>
</dbReference>
<comment type="similarity">
    <text evidence="8">Belongs to the PurK/PurT family.</text>
</comment>
<evidence type="ECO:0000256" key="7">
    <source>
        <dbReference type="ARBA" id="ARBA00022842"/>
    </source>
</evidence>
<feature type="binding site" evidence="8">
    <location>
        <begin position="372"/>
        <end position="373"/>
    </location>
    <ligand>
        <name>N(1)-(5-phospho-beta-D-ribosyl)glycinamide</name>
        <dbReference type="ChEBI" id="CHEBI:143788"/>
    </ligand>
</feature>
<dbReference type="Gene3D" id="3.30.1490.20">
    <property type="entry name" value="ATP-grasp fold, A domain"/>
    <property type="match status" value="1"/>
</dbReference>
<protein>
    <recommendedName>
        <fullName evidence="8">Formate-dependent phosphoribosylglycinamide formyltransferase</fullName>
        <ecNumber evidence="8">6.3.1.21</ecNumber>
    </recommendedName>
    <alternativeName>
        <fullName evidence="8">5'-phosphoribosylglycinamide transformylase 2</fullName>
    </alternativeName>
    <alternativeName>
        <fullName evidence="8">Formate-dependent GAR transformylase</fullName>
    </alternativeName>
    <alternativeName>
        <fullName evidence="8">GAR transformylase 2</fullName>
        <shortName evidence="8">GART 2</shortName>
    </alternativeName>
    <alternativeName>
        <fullName evidence="8">Non-folate glycinamide ribonucleotide transformylase</fullName>
    </alternativeName>
    <alternativeName>
        <fullName evidence="8">Phosphoribosylglycinamide formyltransferase 2</fullName>
    </alternativeName>
</protein>
<dbReference type="AlphaFoldDB" id="A0A1X7GTD6"/>
<feature type="binding site" evidence="8">
    <location>
        <position position="207"/>
    </location>
    <ligand>
        <name>ATP</name>
        <dbReference type="ChEBI" id="CHEBI:30616"/>
    </ligand>
</feature>
<dbReference type="InterPro" id="IPR016185">
    <property type="entry name" value="PreATP-grasp_dom_sf"/>
</dbReference>
<evidence type="ECO:0000256" key="8">
    <source>
        <dbReference type="HAMAP-Rule" id="MF_01643"/>
    </source>
</evidence>
<keyword evidence="2 8" id="KW-0436">Ligase</keyword>
<dbReference type="STRING" id="28094.SAMN06295900_11833"/>
<accession>A0A1X7GTD6</accession>
<feature type="domain" description="ATP-grasp" evidence="9">
    <location>
        <begin position="123"/>
        <end position="318"/>
    </location>
</feature>